<comment type="similarity">
    <text evidence="1">Belongs to the plant LTP family.</text>
</comment>
<feature type="domain" description="Bifunctional inhibitor/plant lipid transfer protein/seed storage helical" evidence="6">
    <location>
        <begin position="53"/>
        <end position="129"/>
    </location>
</feature>
<evidence type="ECO:0000256" key="1">
    <source>
        <dbReference type="ARBA" id="ARBA00009748"/>
    </source>
</evidence>
<keyword evidence="3" id="KW-1015">Disulfide bond</keyword>
<dbReference type="EMBL" id="JABCRI010000018">
    <property type="protein sequence ID" value="KAF8389965.1"/>
    <property type="molecule type" value="Genomic_DNA"/>
</dbReference>
<sequence>MFFTFFLLSTLEPEFLFVLALKPMESNLFLSLIIFSSWILVGFSETIVEVPGDSMPCMQKLLPCQPYLLSSSPPSTTCCIPLKGMIANDPKCLCDIFDNPVLLKNLNITQDDALKLTTACGAKVDISVCKNAMAPATSPATPMSPTSPSKGSSSSNSTGSSTTKSSACGISHFGGSEHRGLAKEWDNVLPDAL</sequence>
<dbReference type="CDD" id="cd00010">
    <property type="entry name" value="AAI_LTSS"/>
    <property type="match status" value="1"/>
</dbReference>
<accession>A0A834YL33</accession>
<dbReference type="Proteomes" id="UP000655225">
    <property type="component" value="Unassembled WGS sequence"/>
</dbReference>
<dbReference type="InterPro" id="IPR016140">
    <property type="entry name" value="Bifunc_inhib/LTP/seed_store"/>
</dbReference>
<protein>
    <recommendedName>
        <fullName evidence="6">Bifunctional inhibitor/plant lipid transfer protein/seed storage helical domain-containing protein</fullName>
    </recommendedName>
</protein>
<evidence type="ECO:0000256" key="5">
    <source>
        <dbReference type="SAM" id="MobiDB-lite"/>
    </source>
</evidence>
<keyword evidence="4" id="KW-0325">Glycoprotein</keyword>
<dbReference type="OrthoDB" id="1925812at2759"/>
<feature type="region of interest" description="Disordered" evidence="5">
    <location>
        <begin position="136"/>
        <end position="166"/>
    </location>
</feature>
<proteinExistence type="inferred from homology"/>
<gene>
    <name evidence="7" type="ORF">HHK36_024485</name>
</gene>
<dbReference type="InterPro" id="IPR043325">
    <property type="entry name" value="LTSS"/>
</dbReference>
<reference evidence="7 8" key="1">
    <citation type="submission" date="2020-04" db="EMBL/GenBank/DDBJ databases">
        <title>Plant Genome Project.</title>
        <authorList>
            <person name="Zhang R.-G."/>
        </authorList>
    </citation>
    <scope>NUCLEOTIDE SEQUENCE [LARGE SCALE GENOMIC DNA]</scope>
    <source>
        <strain evidence="7">YNK0</strain>
        <tissue evidence="7">Leaf</tissue>
    </source>
</reference>
<dbReference type="InterPro" id="IPR036312">
    <property type="entry name" value="Bifun_inhib/LTP/seed_sf"/>
</dbReference>
<keyword evidence="8" id="KW-1185">Reference proteome</keyword>
<dbReference type="OMA" id="VAKDATC"/>
<evidence type="ECO:0000256" key="4">
    <source>
        <dbReference type="ARBA" id="ARBA00023180"/>
    </source>
</evidence>
<dbReference type="Pfam" id="PF14368">
    <property type="entry name" value="LTP_2"/>
    <property type="match status" value="1"/>
</dbReference>
<dbReference type="SUPFAM" id="SSF47699">
    <property type="entry name" value="Bifunctional inhibitor/lipid-transfer protein/seed storage 2S albumin"/>
    <property type="match status" value="1"/>
</dbReference>
<dbReference type="AlphaFoldDB" id="A0A834YL33"/>
<name>A0A834YL33_TETSI</name>
<organism evidence="7 8">
    <name type="scientific">Tetracentron sinense</name>
    <name type="common">Spur-leaf</name>
    <dbReference type="NCBI Taxonomy" id="13715"/>
    <lineage>
        <taxon>Eukaryota</taxon>
        <taxon>Viridiplantae</taxon>
        <taxon>Streptophyta</taxon>
        <taxon>Embryophyta</taxon>
        <taxon>Tracheophyta</taxon>
        <taxon>Spermatophyta</taxon>
        <taxon>Magnoliopsida</taxon>
        <taxon>Trochodendrales</taxon>
        <taxon>Trochodendraceae</taxon>
        <taxon>Tetracentron</taxon>
    </lineage>
</organism>
<evidence type="ECO:0000313" key="8">
    <source>
        <dbReference type="Proteomes" id="UP000655225"/>
    </source>
</evidence>
<dbReference type="PANTHER" id="PTHR33044">
    <property type="entry name" value="BIFUNCTIONAL INHIBITOR/LIPID-TRANSFER PROTEIN/SEED STORAGE 2S ALBUMIN SUPERFAMILY PROTEIN-RELATED"/>
    <property type="match status" value="1"/>
</dbReference>
<evidence type="ECO:0000313" key="7">
    <source>
        <dbReference type="EMBL" id="KAF8389965.1"/>
    </source>
</evidence>
<evidence type="ECO:0000256" key="3">
    <source>
        <dbReference type="ARBA" id="ARBA00023157"/>
    </source>
</evidence>
<evidence type="ECO:0000259" key="6">
    <source>
        <dbReference type="Pfam" id="PF14368"/>
    </source>
</evidence>
<keyword evidence="2" id="KW-0732">Signal</keyword>
<evidence type="ECO:0000256" key="2">
    <source>
        <dbReference type="ARBA" id="ARBA00022729"/>
    </source>
</evidence>
<dbReference type="Gene3D" id="1.10.110.10">
    <property type="entry name" value="Plant lipid-transfer and hydrophobic proteins"/>
    <property type="match status" value="1"/>
</dbReference>
<comment type="caution">
    <text evidence="7">The sequence shown here is derived from an EMBL/GenBank/DDBJ whole genome shotgun (WGS) entry which is preliminary data.</text>
</comment>